<dbReference type="GO" id="GO:0008270">
    <property type="term" value="F:zinc ion binding"/>
    <property type="evidence" value="ECO:0007669"/>
    <property type="project" value="UniProtKB-KW"/>
</dbReference>
<dbReference type="PANTHER" id="PTHR46481:SF10">
    <property type="entry name" value="ZINC FINGER BED DOMAIN-CONTAINING PROTEIN 39"/>
    <property type="match status" value="1"/>
</dbReference>
<keyword evidence="7" id="KW-1185">Reference proteome</keyword>
<dbReference type="OrthoDB" id="2691268at2759"/>
<evidence type="ECO:0000256" key="4">
    <source>
        <dbReference type="ARBA" id="ARBA00022833"/>
    </source>
</evidence>
<protein>
    <submittedName>
        <fullName evidence="6">Uncharacterized protein</fullName>
    </submittedName>
</protein>
<evidence type="ECO:0000256" key="2">
    <source>
        <dbReference type="ARBA" id="ARBA00022723"/>
    </source>
</evidence>
<dbReference type="InterPro" id="IPR052035">
    <property type="entry name" value="ZnF_BED_domain_contain"/>
</dbReference>
<keyword evidence="5" id="KW-0539">Nucleus</keyword>
<feature type="non-terminal residue" evidence="6">
    <location>
        <position position="1"/>
    </location>
</feature>
<evidence type="ECO:0000313" key="7">
    <source>
        <dbReference type="Proteomes" id="UP000799118"/>
    </source>
</evidence>
<sequence>DVKKLFLKTKDKLAQELQAFDSKIPVAVDCWTSPNHHALISIETNWLRRMKDVTEELTTTLLHFVELPCSHSAEKMAEALDKTFKEYGINGKVSKNYY</sequence>
<evidence type="ECO:0000256" key="5">
    <source>
        <dbReference type="ARBA" id="ARBA00023242"/>
    </source>
</evidence>
<keyword evidence="3" id="KW-0863">Zinc-finger</keyword>
<keyword evidence="4" id="KW-0862">Zinc</keyword>
<evidence type="ECO:0000256" key="1">
    <source>
        <dbReference type="ARBA" id="ARBA00004123"/>
    </source>
</evidence>
<dbReference type="EMBL" id="ML770044">
    <property type="protein sequence ID" value="KAE9385014.1"/>
    <property type="molecule type" value="Genomic_DNA"/>
</dbReference>
<dbReference type="GO" id="GO:0005634">
    <property type="term" value="C:nucleus"/>
    <property type="evidence" value="ECO:0007669"/>
    <property type="project" value="UniProtKB-SubCell"/>
</dbReference>
<dbReference type="AlphaFoldDB" id="A0A6A4GI39"/>
<evidence type="ECO:0000256" key="3">
    <source>
        <dbReference type="ARBA" id="ARBA00022771"/>
    </source>
</evidence>
<gene>
    <name evidence="6" type="ORF">BT96DRAFT_841290</name>
</gene>
<name>A0A6A4GI39_9AGAR</name>
<keyword evidence="2" id="KW-0479">Metal-binding</keyword>
<evidence type="ECO:0000313" key="6">
    <source>
        <dbReference type="EMBL" id="KAE9385014.1"/>
    </source>
</evidence>
<dbReference type="PANTHER" id="PTHR46481">
    <property type="entry name" value="ZINC FINGER BED DOMAIN-CONTAINING PROTEIN 4"/>
    <property type="match status" value="1"/>
</dbReference>
<accession>A0A6A4GI39</accession>
<reference evidence="6" key="1">
    <citation type="journal article" date="2019" name="Environ. Microbiol.">
        <title>Fungal ecological strategies reflected in gene transcription - a case study of two litter decomposers.</title>
        <authorList>
            <person name="Barbi F."/>
            <person name="Kohler A."/>
            <person name="Barry K."/>
            <person name="Baskaran P."/>
            <person name="Daum C."/>
            <person name="Fauchery L."/>
            <person name="Ihrmark K."/>
            <person name="Kuo A."/>
            <person name="LaButti K."/>
            <person name="Lipzen A."/>
            <person name="Morin E."/>
            <person name="Grigoriev I.V."/>
            <person name="Henrissat B."/>
            <person name="Lindahl B."/>
            <person name="Martin F."/>
        </authorList>
    </citation>
    <scope>NUCLEOTIDE SEQUENCE</scope>
    <source>
        <strain evidence="6">JB14</strain>
    </source>
</reference>
<comment type="subcellular location">
    <subcellularLocation>
        <location evidence="1">Nucleus</location>
    </subcellularLocation>
</comment>
<dbReference type="Proteomes" id="UP000799118">
    <property type="component" value="Unassembled WGS sequence"/>
</dbReference>
<proteinExistence type="predicted"/>
<organism evidence="6 7">
    <name type="scientific">Gymnopus androsaceus JB14</name>
    <dbReference type="NCBI Taxonomy" id="1447944"/>
    <lineage>
        <taxon>Eukaryota</taxon>
        <taxon>Fungi</taxon>
        <taxon>Dikarya</taxon>
        <taxon>Basidiomycota</taxon>
        <taxon>Agaricomycotina</taxon>
        <taxon>Agaricomycetes</taxon>
        <taxon>Agaricomycetidae</taxon>
        <taxon>Agaricales</taxon>
        <taxon>Marasmiineae</taxon>
        <taxon>Omphalotaceae</taxon>
        <taxon>Gymnopus</taxon>
    </lineage>
</organism>